<dbReference type="PANTHER" id="PTHR48081">
    <property type="entry name" value="AB HYDROLASE SUPERFAMILY PROTEIN C4A8.06C"/>
    <property type="match status" value="1"/>
</dbReference>
<dbReference type="AlphaFoldDB" id="B4D8Q0"/>
<reference evidence="4 5" key="1">
    <citation type="journal article" date="2011" name="J. Bacteriol.">
        <title>Genome sequence of Chthoniobacter flavus Ellin428, an aerobic heterotrophic soil bacterium.</title>
        <authorList>
            <person name="Kant R."/>
            <person name="van Passel M.W."/>
            <person name="Palva A."/>
            <person name="Lucas S."/>
            <person name="Lapidus A."/>
            <person name="Glavina Del Rio T."/>
            <person name="Dalin E."/>
            <person name="Tice H."/>
            <person name="Bruce D."/>
            <person name="Goodwin L."/>
            <person name="Pitluck S."/>
            <person name="Larimer F.W."/>
            <person name="Land M.L."/>
            <person name="Hauser L."/>
            <person name="Sangwan P."/>
            <person name="de Vos W.M."/>
            <person name="Janssen P.H."/>
            <person name="Smidt H."/>
        </authorList>
    </citation>
    <scope>NUCLEOTIDE SEQUENCE [LARGE SCALE GENOMIC DNA]</scope>
    <source>
        <strain evidence="4 5">Ellin428</strain>
    </source>
</reference>
<keyword evidence="2" id="KW-0732">Signal</keyword>
<dbReference type="InParanoid" id="B4D8Q0"/>
<accession>B4D8Q0</accession>
<dbReference type="InterPro" id="IPR029058">
    <property type="entry name" value="AB_hydrolase_fold"/>
</dbReference>
<dbReference type="Proteomes" id="UP000005824">
    <property type="component" value="Unassembled WGS sequence"/>
</dbReference>
<comment type="caution">
    <text evidence="4">The sequence shown here is derived from an EMBL/GenBank/DDBJ whole genome shotgun (WGS) entry which is preliminary data.</text>
</comment>
<name>B4D8Q0_9BACT</name>
<dbReference type="SUPFAM" id="SSF53474">
    <property type="entry name" value="alpha/beta-Hydrolases"/>
    <property type="match status" value="1"/>
</dbReference>
<dbReference type="InterPro" id="IPR049492">
    <property type="entry name" value="BD-FAE-like_dom"/>
</dbReference>
<feature type="chain" id="PRO_5002800577" description="BD-FAE-like domain-containing protein" evidence="2">
    <location>
        <begin position="19"/>
        <end position="339"/>
    </location>
</feature>
<evidence type="ECO:0000313" key="4">
    <source>
        <dbReference type="EMBL" id="EDY17108.1"/>
    </source>
</evidence>
<dbReference type="EMBL" id="ABVL01000023">
    <property type="protein sequence ID" value="EDY17108.1"/>
    <property type="molecule type" value="Genomic_DNA"/>
</dbReference>
<dbReference type="RefSeq" id="WP_006982611.1">
    <property type="nucleotide sequence ID" value="NZ_ABVL01000023.1"/>
</dbReference>
<evidence type="ECO:0000256" key="1">
    <source>
        <dbReference type="ARBA" id="ARBA00022801"/>
    </source>
</evidence>
<dbReference type="InterPro" id="IPR050300">
    <property type="entry name" value="GDXG_lipolytic_enzyme"/>
</dbReference>
<proteinExistence type="predicted"/>
<dbReference type="eggNOG" id="COG0657">
    <property type="taxonomic scope" value="Bacteria"/>
</dbReference>
<protein>
    <recommendedName>
        <fullName evidence="3">BD-FAE-like domain-containing protein</fullName>
    </recommendedName>
</protein>
<dbReference type="Gene3D" id="3.40.50.1820">
    <property type="entry name" value="alpha/beta hydrolase"/>
    <property type="match status" value="1"/>
</dbReference>
<sequence length="339" mass="36078">MKRLLPILFLAFSSLCLAQEKVSQPPERKPADGPFIPAPALPGGIVLSLYPPDSPLLNHARIHEAEHYNTSGKSTDKLLNTINIHNPSIEVHLAPSDAPATGAAVIVAPGGGHKILWVGPEGYDVVPFLGRYGVATIVLRNRLRIDGYEPTVDAVNDAFQAIRLVRSHAAEWKIDPAKIGIIGFSAGGELSAPAALFFDDFAKKNSGASDPLAKVSPRPDFVGLIYPGPSPFAKAPDTSIPANVPPSFITCAGSGDQVHAVWATEYFTAMLKAGVPDLEMHIYGRGGHGGAISSRNGIPFGTWQDRFIDWVRDLGFLDAPGTETKAAKDVAAYAKKHGK</sequence>
<dbReference type="PANTHER" id="PTHR48081:SF6">
    <property type="entry name" value="PEPTIDASE S9 PROLYL OLIGOPEPTIDASE CATALYTIC DOMAIN-CONTAINING PROTEIN"/>
    <property type="match status" value="1"/>
</dbReference>
<evidence type="ECO:0000259" key="3">
    <source>
        <dbReference type="Pfam" id="PF20434"/>
    </source>
</evidence>
<dbReference type="GO" id="GO:0016787">
    <property type="term" value="F:hydrolase activity"/>
    <property type="evidence" value="ECO:0007669"/>
    <property type="project" value="UniProtKB-KW"/>
</dbReference>
<dbReference type="Pfam" id="PF20434">
    <property type="entry name" value="BD-FAE"/>
    <property type="match status" value="1"/>
</dbReference>
<keyword evidence="5" id="KW-1185">Reference proteome</keyword>
<evidence type="ECO:0000256" key="2">
    <source>
        <dbReference type="SAM" id="SignalP"/>
    </source>
</evidence>
<feature type="signal peptide" evidence="2">
    <location>
        <begin position="1"/>
        <end position="18"/>
    </location>
</feature>
<dbReference type="STRING" id="497964.CfE428DRAFT_5290"/>
<organism evidence="4 5">
    <name type="scientific">Chthoniobacter flavus Ellin428</name>
    <dbReference type="NCBI Taxonomy" id="497964"/>
    <lineage>
        <taxon>Bacteria</taxon>
        <taxon>Pseudomonadati</taxon>
        <taxon>Verrucomicrobiota</taxon>
        <taxon>Spartobacteria</taxon>
        <taxon>Chthoniobacterales</taxon>
        <taxon>Chthoniobacteraceae</taxon>
        <taxon>Chthoniobacter</taxon>
    </lineage>
</organism>
<evidence type="ECO:0000313" key="5">
    <source>
        <dbReference type="Proteomes" id="UP000005824"/>
    </source>
</evidence>
<keyword evidence="1" id="KW-0378">Hydrolase</keyword>
<gene>
    <name evidence="4" type="ORF">CfE428DRAFT_5290</name>
</gene>
<feature type="domain" description="BD-FAE-like" evidence="3">
    <location>
        <begin position="151"/>
        <end position="197"/>
    </location>
</feature>